<feature type="domain" description="Calcineurin-like phosphoesterase" evidence="2">
    <location>
        <begin position="1"/>
        <end position="196"/>
    </location>
</feature>
<dbReference type="HOGENOM" id="CLU_026621_4_0_4"/>
<dbReference type="eggNOG" id="COG0420">
    <property type="taxonomic scope" value="Bacteria"/>
</dbReference>
<keyword evidence="4" id="KW-1185">Reference proteome</keyword>
<gene>
    <name evidence="3" type="ORF">HMPREF0551_2138</name>
</gene>
<dbReference type="SUPFAM" id="SSF56300">
    <property type="entry name" value="Metallo-dependent phosphatases"/>
    <property type="match status" value="1"/>
</dbReference>
<dbReference type="AlphaFoldDB" id="E7RZE5"/>
<evidence type="ECO:0000313" key="4">
    <source>
        <dbReference type="Proteomes" id="UP000011021"/>
    </source>
</evidence>
<accession>E7RZE5</accession>
<protein>
    <submittedName>
        <fullName evidence="3">Ser/Thr phosphatase family protein</fullName>
    </submittedName>
</protein>
<evidence type="ECO:0000256" key="1">
    <source>
        <dbReference type="ARBA" id="ARBA00022801"/>
    </source>
</evidence>
<dbReference type="InterPro" id="IPR029052">
    <property type="entry name" value="Metallo-depent_PP-like"/>
</dbReference>
<organism evidence="3 4">
    <name type="scientific">Lautropia mirabilis ATCC 51599</name>
    <dbReference type="NCBI Taxonomy" id="887898"/>
    <lineage>
        <taxon>Bacteria</taxon>
        <taxon>Pseudomonadati</taxon>
        <taxon>Pseudomonadota</taxon>
        <taxon>Betaproteobacteria</taxon>
        <taxon>Burkholderiales</taxon>
        <taxon>Burkholderiaceae</taxon>
        <taxon>Lautropia</taxon>
    </lineage>
</organism>
<dbReference type="InterPro" id="IPR041796">
    <property type="entry name" value="Mre11_N"/>
</dbReference>
<proteinExistence type="predicted"/>
<dbReference type="InterPro" id="IPR004843">
    <property type="entry name" value="Calcineurin-like_PHP"/>
</dbReference>
<dbReference type="PANTHER" id="PTHR30337:SF7">
    <property type="entry name" value="PHOSPHOESTERASE"/>
    <property type="match status" value="1"/>
</dbReference>
<evidence type="ECO:0000313" key="3">
    <source>
        <dbReference type="EMBL" id="EFV94023.1"/>
    </source>
</evidence>
<dbReference type="Gene3D" id="3.60.21.10">
    <property type="match status" value="1"/>
</dbReference>
<dbReference type="InterPro" id="IPR014576">
    <property type="entry name" value="Pesterase_YhaO"/>
</dbReference>
<reference evidence="3 4" key="1">
    <citation type="submission" date="2010-12" db="EMBL/GenBank/DDBJ databases">
        <authorList>
            <person name="Muzny D."/>
            <person name="Qin X."/>
            <person name="Deng J."/>
            <person name="Jiang H."/>
            <person name="Liu Y."/>
            <person name="Qu J."/>
            <person name="Song X.-Z."/>
            <person name="Zhang L."/>
            <person name="Thornton R."/>
            <person name="Coyle M."/>
            <person name="Francisco L."/>
            <person name="Jackson L."/>
            <person name="Javaid M."/>
            <person name="Korchina V."/>
            <person name="Kovar C."/>
            <person name="Mata R."/>
            <person name="Mathew T."/>
            <person name="Ngo R."/>
            <person name="Nguyen L."/>
            <person name="Nguyen N."/>
            <person name="Okwuonu G."/>
            <person name="Ongeri F."/>
            <person name="Pham C."/>
            <person name="Simmons D."/>
            <person name="Wilczek-Boney K."/>
            <person name="Hale W."/>
            <person name="Jakkamsetti A."/>
            <person name="Pham P."/>
            <person name="Ruth R."/>
            <person name="San Lucas F."/>
            <person name="Warren J."/>
            <person name="Zhang J."/>
            <person name="Zhao Z."/>
            <person name="Zhou C."/>
            <person name="Zhu D."/>
            <person name="Lee S."/>
            <person name="Bess C."/>
            <person name="Blankenburg K."/>
            <person name="Forbes L."/>
            <person name="Fu Q."/>
            <person name="Gubbala S."/>
            <person name="Hirani K."/>
            <person name="Jayaseelan J.C."/>
            <person name="Lara F."/>
            <person name="Munidasa M."/>
            <person name="Palculict T."/>
            <person name="Patil S."/>
            <person name="Pu L.-L."/>
            <person name="Saada N."/>
            <person name="Tang L."/>
            <person name="Weissenberger G."/>
            <person name="Zhu Y."/>
            <person name="Hemphill L."/>
            <person name="Shang Y."/>
            <person name="Youmans B."/>
            <person name="Ayvaz T."/>
            <person name="Ross M."/>
            <person name="Santibanez J."/>
            <person name="Aqrawi P."/>
            <person name="Gross S."/>
            <person name="Joshi V."/>
            <person name="Fowler G."/>
            <person name="Nazareth L."/>
            <person name="Reid J."/>
            <person name="Worley K."/>
            <person name="Petrosino J."/>
            <person name="Highlander S."/>
            <person name="Gibbs R."/>
        </authorList>
    </citation>
    <scope>NUCLEOTIDE SEQUENCE [LARGE SCALE GENOMIC DNA]</scope>
    <source>
        <strain evidence="3 4">ATCC 51599</strain>
    </source>
</reference>
<sequence length="432" mass="47930">MKFIHAADLHLDSPLRGLSAYSDAPAEQLRTATRDAFVKLVDIALDEAVDFMVIAGDIYDGDWKDFNTGLFFIRQMGRLRQAGIPVYLLYGNHDAESDMTRSLTLPDNVHVFSSRKAETFTIESLKVAIHGRSFKQKATTENMVPNYPEPVPGWLNIGVLHTALEGNAEHATYAPCTVSELEAKGYQYWALGHVHERSILPEHRQAGQTVIAFPGNLQGRHIREQGARGALLVTAQADEITDIQLMEVDVLRWQQLDVELGQDDDMASALQAAGRSLENLLAETPAHLPLAVRVVFTGTTPAHETLLAQDEQLRQEIIAQAVAQDAERIWIEKVKVATRPPQAATSTSQGLPDALADLESLVLSAQDDPEFINDLISDWQAILEKLPDDVRRLSPELKELRQDPMSQLAARIQQALPLLVDRIERVQSASPR</sequence>
<comment type="caution">
    <text evidence="3">The sequence shown here is derived from an EMBL/GenBank/DDBJ whole genome shotgun (WGS) entry which is preliminary data.</text>
</comment>
<name>E7RZE5_9BURK</name>
<dbReference type="EMBL" id="AEQP01000022">
    <property type="protein sequence ID" value="EFV94023.1"/>
    <property type="molecule type" value="Genomic_DNA"/>
</dbReference>
<dbReference type="PIRSF" id="PIRSF033091">
    <property type="entry name" value="Pesterase_YhaO"/>
    <property type="match status" value="1"/>
</dbReference>
<evidence type="ECO:0000259" key="2">
    <source>
        <dbReference type="Pfam" id="PF00149"/>
    </source>
</evidence>
<dbReference type="InterPro" id="IPR050535">
    <property type="entry name" value="DNA_Repair-Maintenance_Comp"/>
</dbReference>
<dbReference type="Pfam" id="PF00149">
    <property type="entry name" value="Metallophos"/>
    <property type="match status" value="1"/>
</dbReference>
<dbReference type="GO" id="GO:0016787">
    <property type="term" value="F:hydrolase activity"/>
    <property type="evidence" value="ECO:0007669"/>
    <property type="project" value="UniProtKB-KW"/>
</dbReference>
<dbReference type="Proteomes" id="UP000011021">
    <property type="component" value="Unassembled WGS sequence"/>
</dbReference>
<dbReference type="PANTHER" id="PTHR30337">
    <property type="entry name" value="COMPONENT OF ATP-DEPENDENT DSDNA EXONUCLEASE"/>
    <property type="match status" value="1"/>
</dbReference>
<dbReference type="STRING" id="887898.HMPREF0551_2138"/>
<keyword evidence="1" id="KW-0378">Hydrolase</keyword>
<dbReference type="CDD" id="cd00840">
    <property type="entry name" value="MPP_Mre11_N"/>
    <property type="match status" value="1"/>
</dbReference>
<dbReference type="RefSeq" id="WP_005674533.1">
    <property type="nucleotide sequence ID" value="NZ_CP146288.1"/>
</dbReference>